<proteinExistence type="predicted"/>
<reference evidence="1" key="1">
    <citation type="submission" date="2021-05" db="EMBL/GenBank/DDBJ databases">
        <title>An isolated secondary fermenter in methanogenic hydrocarbon-degrading communities.</title>
        <authorList>
            <person name="Liu Y.-F."/>
            <person name="Liu Z.-l."/>
        </authorList>
    </citation>
    <scope>NUCLEOTIDE SEQUENCE</scope>
    <source>
        <strain evidence="1">L-13</strain>
    </source>
</reference>
<protein>
    <submittedName>
        <fullName evidence="1">EamA family transporter RarD</fullName>
    </submittedName>
</protein>
<sequence length="308" mass="33436">MSASPFSAGRGDDLRGVAAGFFAFTAWGLLPVYWKQLQDVPPLEILCHRILWSLVFVGLALTVGRGWGHSRALLKEPRKMGLLACSGLVLGANWLIYIAAVNTGHVLESSLGYFITPLVNVLFGALFFRERPRRLQFLALLLALAGVALQLMLLGRLPVVALSLALTFGTYGLLRKIIRIDGLTGLFAETLVLALPALAYLLFLQGRGTAAFGAGPAARDLLLVGTGVVTSIPLVAFAFGTGRLRLTTIGFLQYLSPTISFLLGFFLYHEPLEWARLVTFALIWVAIALYSAESLLLLRRPSPEGRGR</sequence>
<gene>
    <name evidence="1" type="primary">rarD</name>
    <name evidence="1" type="ORF">KIH16_02985</name>
</gene>
<dbReference type="Proteomes" id="UP000682204">
    <property type="component" value="Chromosome"/>
</dbReference>
<organism evidence="1 2">
    <name type="scientific">Aminirod propionatiphilus</name>
    <dbReference type="NCBI Taxonomy" id="3415223"/>
    <lineage>
        <taxon>Bacteria</taxon>
        <taxon>Thermotogati</taxon>
        <taxon>Synergistota</taxon>
        <taxon>Synergistia</taxon>
        <taxon>Synergistales</taxon>
        <taxon>Aminiphilaceae</taxon>
        <taxon>Aminirod</taxon>
    </lineage>
</organism>
<dbReference type="EMBL" id="CP074691">
    <property type="protein sequence ID" value="QVL36766.1"/>
    <property type="molecule type" value="Genomic_DNA"/>
</dbReference>
<accession>A0ACD1DX82</accession>
<keyword evidence="2" id="KW-1185">Reference proteome</keyword>
<evidence type="ECO:0000313" key="1">
    <source>
        <dbReference type="EMBL" id="QVL36766.1"/>
    </source>
</evidence>
<name>A0ACD1DX82_9BACT</name>
<evidence type="ECO:0000313" key="2">
    <source>
        <dbReference type="Proteomes" id="UP000682204"/>
    </source>
</evidence>